<dbReference type="EMBL" id="LJFO01000019">
    <property type="protein sequence ID" value="KPG03817.1"/>
    <property type="molecule type" value="Genomic_DNA"/>
</dbReference>
<accession>A0A7V8LKA4</accession>
<gene>
    <name evidence="1" type="ORF">AN908_25120</name>
    <name evidence="2" type="ORF">AN912_21365</name>
</gene>
<proteinExistence type="predicted"/>
<comment type="caution">
    <text evidence="1">The sequence shown here is derived from an EMBL/GenBank/DDBJ whole genome shotgun (WGS) entry which is preliminary data.</text>
</comment>
<organism evidence="1 3">
    <name type="scientific">Mycobacteroides immunogenum</name>
    <dbReference type="NCBI Taxonomy" id="83262"/>
    <lineage>
        <taxon>Bacteria</taxon>
        <taxon>Bacillati</taxon>
        <taxon>Actinomycetota</taxon>
        <taxon>Actinomycetes</taxon>
        <taxon>Mycobacteriales</taxon>
        <taxon>Mycobacteriaceae</taxon>
        <taxon>Mycobacteroides</taxon>
    </lineage>
</organism>
<name>A0A7V8LKA4_9MYCO</name>
<evidence type="ECO:0000313" key="2">
    <source>
        <dbReference type="EMBL" id="KPG28676.1"/>
    </source>
</evidence>
<keyword evidence="4" id="KW-1185">Reference proteome</keyword>
<dbReference type="EMBL" id="LJFS01000033">
    <property type="protein sequence ID" value="KPG28676.1"/>
    <property type="molecule type" value="Genomic_DNA"/>
</dbReference>
<evidence type="ECO:0000313" key="3">
    <source>
        <dbReference type="Proteomes" id="UP000037843"/>
    </source>
</evidence>
<sequence length="122" mass="12215">MAQEAVVGCAREGEVVYVGGSVVGPFGDVVDLAEVSRDRAAGVGAATILGVQHEALIRARDAFRTSEIEGPAVVVEDAQVVVGVGGHPDQVAHRQAGARAGGGDSGAVFQLFECGGDDDGDG</sequence>
<dbReference type="AlphaFoldDB" id="A0A7V8LKA4"/>
<protein>
    <submittedName>
        <fullName evidence="1">Uncharacterized protein</fullName>
    </submittedName>
</protein>
<evidence type="ECO:0000313" key="1">
    <source>
        <dbReference type="EMBL" id="KPG03817.1"/>
    </source>
</evidence>
<reference evidence="3 4" key="1">
    <citation type="submission" date="2015-09" db="EMBL/GenBank/DDBJ databases">
        <title>Genome Sequences of Mycobacterium immunogenum Isolates, Recuperated from a Chloraminated Drinking Water Distribution System Simulator Subjected to Episodes of Nitrification.</title>
        <authorList>
            <person name="Gomez-Alvarez V."/>
            <person name="Revetta R.P."/>
        </authorList>
    </citation>
    <scope>NUCLEOTIDE SEQUENCE [LARGE SCALE GENOMIC DNA]</scope>
    <source>
        <strain evidence="1 3">H008</strain>
        <strain evidence="2 4">H076</strain>
    </source>
</reference>
<dbReference type="Proteomes" id="UP000037843">
    <property type="component" value="Unassembled WGS sequence"/>
</dbReference>
<dbReference type="Proteomes" id="UP000037962">
    <property type="component" value="Unassembled WGS sequence"/>
</dbReference>
<evidence type="ECO:0000313" key="4">
    <source>
        <dbReference type="Proteomes" id="UP000037962"/>
    </source>
</evidence>